<dbReference type="Proteomes" id="UP000337909">
    <property type="component" value="Unassembled WGS sequence"/>
</dbReference>
<sequence>MGVRTVKSGPRKAGSQYLGGLGHRCSETWAYNPDNELIMDKNTEGGRLAAFVVGRIRFKSRLLPDRP</sequence>
<dbReference type="EMBL" id="CABVHQ010000054">
    <property type="protein sequence ID" value="VVO23739.1"/>
    <property type="molecule type" value="Genomic_DNA"/>
</dbReference>
<gene>
    <name evidence="1" type="ORF">PS691_04389</name>
</gene>
<evidence type="ECO:0000313" key="2">
    <source>
        <dbReference type="Proteomes" id="UP000337909"/>
    </source>
</evidence>
<reference evidence="1 2" key="1">
    <citation type="submission" date="2019-09" db="EMBL/GenBank/DDBJ databases">
        <authorList>
            <person name="Chandra G."/>
            <person name="Truman W A."/>
        </authorList>
    </citation>
    <scope>NUCLEOTIDE SEQUENCE [LARGE SCALE GENOMIC DNA]</scope>
    <source>
        <strain evidence="1">PS691</strain>
    </source>
</reference>
<accession>A0A5E7EAQ8</accession>
<dbReference type="AlphaFoldDB" id="A0A5E7EAQ8"/>
<proteinExistence type="predicted"/>
<evidence type="ECO:0000313" key="1">
    <source>
        <dbReference type="EMBL" id="VVO23739.1"/>
    </source>
</evidence>
<name>A0A5E7EAQ8_PSEFL</name>
<organism evidence="1 2">
    <name type="scientific">Pseudomonas fluorescens</name>
    <dbReference type="NCBI Taxonomy" id="294"/>
    <lineage>
        <taxon>Bacteria</taxon>
        <taxon>Pseudomonadati</taxon>
        <taxon>Pseudomonadota</taxon>
        <taxon>Gammaproteobacteria</taxon>
        <taxon>Pseudomonadales</taxon>
        <taxon>Pseudomonadaceae</taxon>
        <taxon>Pseudomonas</taxon>
    </lineage>
</organism>
<protein>
    <submittedName>
        <fullName evidence="1">Uncharacterized protein</fullName>
    </submittedName>
</protein>